<evidence type="ECO:0000313" key="3">
    <source>
        <dbReference type="Proteomes" id="UP000664096"/>
    </source>
</evidence>
<gene>
    <name evidence="2" type="ORF">JF539_18155</name>
</gene>
<dbReference type="RefSeq" id="WP_207142138.1">
    <property type="nucleotide sequence ID" value="NZ_JAEKJZ010000004.1"/>
</dbReference>
<dbReference type="Pfam" id="PF13433">
    <property type="entry name" value="Peripla_BP_5"/>
    <property type="match status" value="1"/>
</dbReference>
<evidence type="ECO:0000313" key="2">
    <source>
        <dbReference type="EMBL" id="MBN9672282.1"/>
    </source>
</evidence>
<proteinExistence type="predicted"/>
<dbReference type="EMBL" id="JAEKJZ010000004">
    <property type="protein sequence ID" value="MBN9672282.1"/>
    <property type="molecule type" value="Genomic_DNA"/>
</dbReference>
<comment type="caution">
    <text evidence="2">The sequence shown here is derived from an EMBL/GenBank/DDBJ whole genome shotgun (WGS) entry which is preliminary data.</text>
</comment>
<organism evidence="2 3">
    <name type="scientific">Roseibium aggregatum</name>
    <dbReference type="NCBI Taxonomy" id="187304"/>
    <lineage>
        <taxon>Bacteria</taxon>
        <taxon>Pseudomonadati</taxon>
        <taxon>Pseudomonadota</taxon>
        <taxon>Alphaproteobacteria</taxon>
        <taxon>Hyphomicrobiales</taxon>
        <taxon>Stappiaceae</taxon>
        <taxon>Roseibium</taxon>
    </lineage>
</organism>
<name>A0A939J541_9HYPH</name>
<dbReference type="SUPFAM" id="SSF53822">
    <property type="entry name" value="Periplasmic binding protein-like I"/>
    <property type="match status" value="1"/>
</dbReference>
<accession>A0A939J541</accession>
<protein>
    <submittedName>
        <fullName evidence="2">Transporter substrate-binding domain-containing protein</fullName>
    </submittedName>
</protein>
<dbReference type="Proteomes" id="UP000664096">
    <property type="component" value="Unassembled WGS sequence"/>
</dbReference>
<dbReference type="InterPro" id="IPR028082">
    <property type="entry name" value="Peripla_BP_I"/>
</dbReference>
<dbReference type="GO" id="GO:0033218">
    <property type="term" value="F:amide binding"/>
    <property type="evidence" value="ECO:0007669"/>
    <property type="project" value="InterPro"/>
</dbReference>
<dbReference type="InterPro" id="IPR039570">
    <property type="entry name" value="AmiC_PBP1"/>
</dbReference>
<dbReference type="PANTHER" id="PTHR47628">
    <property type="match status" value="1"/>
</dbReference>
<reference evidence="2" key="1">
    <citation type="submission" date="2020-12" db="EMBL/GenBank/DDBJ databases">
        <title>Oil enriched cultivation method for isolating marine PHA-producing bacteria.</title>
        <authorList>
            <person name="Zheng W."/>
            <person name="Yu S."/>
            <person name="Huang Y."/>
        </authorList>
    </citation>
    <scope>NUCLEOTIDE SEQUENCE</scope>
    <source>
        <strain evidence="2">SY-2-12</strain>
    </source>
</reference>
<dbReference type="Gene3D" id="3.40.50.2300">
    <property type="match status" value="2"/>
</dbReference>
<dbReference type="PANTHER" id="PTHR47628:SF1">
    <property type="entry name" value="ALIPHATIC AMIDASE EXPRESSION-REGULATING PROTEIN"/>
    <property type="match status" value="1"/>
</dbReference>
<sequence>MSKTEHPIGVLFSSTGSYSVIGREACDGVAIAIEQVNASDLFDFRFKPVAADPAGKAEQYAVLAQRMMAEDGCRHIIGCQTSWSRKELLPVLERYQGLLWYSVPYEGFESHDRVIYSGACPNQNVVPLFRKIMPQYGKCAFLVGSNYIWGWEMNRIARELLAAEDGSVLGERYVALGDMEVDHLISEIAATRPDFIFNNLIGVSSYAFLRGVRELGLSDPAFRPDVMPVLSCNLTEAELPIIGSAAEGVISTASYFETADYPQNREFVRRMHEARGEDMGVSAMFTGPYQSVWALAQAIKACGTAEPDTVRDFLSTMPVPTPVGPLEIDRDTQHATLAPFIGVVEGSGEAGASRRQFRVLNQDARRLAPDPYLVNFNSERSERLRSRQDLEAGGPASGGRNFLRVVK</sequence>
<feature type="region of interest" description="Disordered" evidence="1">
    <location>
        <begin position="385"/>
        <end position="407"/>
    </location>
</feature>
<dbReference type="AlphaFoldDB" id="A0A939J541"/>
<dbReference type="CDD" id="cd06357">
    <property type="entry name" value="PBP1_AmiC"/>
    <property type="match status" value="1"/>
</dbReference>
<evidence type="ECO:0000256" key="1">
    <source>
        <dbReference type="SAM" id="MobiDB-lite"/>
    </source>
</evidence>